<evidence type="ECO:0000313" key="2">
    <source>
        <dbReference type="Proteomes" id="UP000028013"/>
    </source>
</evidence>
<protein>
    <submittedName>
        <fullName evidence="1">Uncharacterized protein</fullName>
    </submittedName>
</protein>
<evidence type="ECO:0000313" key="1">
    <source>
        <dbReference type="EMBL" id="KDS57254.1"/>
    </source>
</evidence>
<reference evidence="1 2" key="1">
    <citation type="submission" date="2014-04" db="EMBL/GenBank/DDBJ databases">
        <authorList>
            <person name="Sears C."/>
            <person name="Carroll K."/>
            <person name="Sack B.R."/>
            <person name="Qadri F."/>
            <person name="Myers L.L."/>
            <person name="Chung G.-T."/>
            <person name="Escheverria P."/>
            <person name="Fraser C.M."/>
            <person name="Sadzewicz L."/>
            <person name="Shefchek K.A."/>
            <person name="Tallon L."/>
            <person name="Das S.P."/>
            <person name="Daugherty S."/>
            <person name="Mongodin E.F."/>
        </authorList>
    </citation>
    <scope>NUCLEOTIDE SEQUENCE [LARGE SCALE GENOMIC DNA]</scope>
    <source>
        <strain evidence="1 2">3978 T3 ii</strain>
    </source>
</reference>
<name>A0A078S5C7_BACUN</name>
<gene>
    <name evidence="1" type="ORF">M094_3819</name>
</gene>
<sequence length="37" mass="4421">MSIVFIFFDYLCFKLLLDSPLYNYFLLISIIPPFSIN</sequence>
<accession>A0A078S5C7</accession>
<dbReference type="EMBL" id="JNHN01000082">
    <property type="protein sequence ID" value="KDS57254.1"/>
    <property type="molecule type" value="Genomic_DNA"/>
</dbReference>
<dbReference type="Proteomes" id="UP000028013">
    <property type="component" value="Unassembled WGS sequence"/>
</dbReference>
<proteinExistence type="predicted"/>
<organism evidence="1 2">
    <name type="scientific">Bacteroides uniformis str. 3978 T3 ii</name>
    <dbReference type="NCBI Taxonomy" id="1339349"/>
    <lineage>
        <taxon>Bacteria</taxon>
        <taxon>Pseudomonadati</taxon>
        <taxon>Bacteroidota</taxon>
        <taxon>Bacteroidia</taxon>
        <taxon>Bacteroidales</taxon>
        <taxon>Bacteroidaceae</taxon>
        <taxon>Bacteroides</taxon>
    </lineage>
</organism>
<dbReference type="AlphaFoldDB" id="A0A078S5C7"/>
<comment type="caution">
    <text evidence="1">The sequence shown here is derived from an EMBL/GenBank/DDBJ whole genome shotgun (WGS) entry which is preliminary data.</text>
</comment>